<protein>
    <recommendedName>
        <fullName evidence="5">Transferrin-binding protein B C-lobe/N-lobe beta barrel domain-containing protein</fullName>
    </recommendedName>
</protein>
<evidence type="ECO:0000313" key="4">
    <source>
        <dbReference type="Proteomes" id="UP000830781"/>
    </source>
</evidence>
<evidence type="ECO:0000256" key="2">
    <source>
        <dbReference type="SAM" id="SignalP"/>
    </source>
</evidence>
<dbReference type="EMBL" id="CP084959">
    <property type="protein sequence ID" value="UOA22875.1"/>
    <property type="molecule type" value="Genomic_DNA"/>
</dbReference>
<gene>
    <name evidence="3" type="ORF">DSM110277_01283</name>
</gene>
<evidence type="ECO:0008006" key="5">
    <source>
        <dbReference type="Google" id="ProtNLM"/>
    </source>
</evidence>
<dbReference type="PROSITE" id="PS51257">
    <property type="entry name" value="PROKAR_LIPOPROTEIN"/>
    <property type="match status" value="1"/>
</dbReference>
<dbReference type="RefSeq" id="WP_243251641.1">
    <property type="nucleotide sequence ID" value="NZ_CP084959.1"/>
</dbReference>
<name>A0AAX3A9D8_9RHOB</name>
<accession>A0AAX3A9D8</accession>
<dbReference type="AlphaFoldDB" id="A0AAX3A9D8"/>
<evidence type="ECO:0000256" key="1">
    <source>
        <dbReference type="SAM" id="MobiDB-lite"/>
    </source>
</evidence>
<organism evidence="3 4">
    <name type="scientific">Sulfitobacter pontiacus</name>
    <dbReference type="NCBI Taxonomy" id="60137"/>
    <lineage>
        <taxon>Bacteria</taxon>
        <taxon>Pseudomonadati</taxon>
        <taxon>Pseudomonadota</taxon>
        <taxon>Alphaproteobacteria</taxon>
        <taxon>Rhodobacterales</taxon>
        <taxon>Roseobacteraceae</taxon>
        <taxon>Sulfitobacter</taxon>
    </lineage>
</organism>
<feature type="chain" id="PRO_5043668255" description="Transferrin-binding protein B C-lobe/N-lobe beta barrel domain-containing protein" evidence="2">
    <location>
        <begin position="25"/>
        <end position="355"/>
    </location>
</feature>
<sequence>MKFGTSALALCVFLAACGSGTPFNGETDDTDGSTDGGAGSTSREGLPPGTENPTPDSDITRTEPEDENGNGQAEGYTYNAGDDTFTVDGLAFDGNNVYARGTQVADLGPYAVYEAAETVNDSQTGQPIQQFAHRAIYGVSKNTDASGTPKTQFAIVRTGQYADYGFGGFIYKRAGGVTLESAEGAQGIYTGSTAGIRDFSGAGGMQYTTGTLTVQVDFGDFNDADGSVGDGVSGRLSDRRIYDVSGRDVTSDVVANINAENDSSLTSLPAALFEVGPGVLDANGEIIGSINSSFVNNEGDTVAYESGNYYAVMAGDDSQEIVGVLVLENTAEAQGVTARDTSGFIIYRDPTPVTP</sequence>
<dbReference type="Proteomes" id="UP000830781">
    <property type="component" value="Chromosome"/>
</dbReference>
<keyword evidence="2" id="KW-0732">Signal</keyword>
<evidence type="ECO:0000313" key="3">
    <source>
        <dbReference type="EMBL" id="UOA22875.1"/>
    </source>
</evidence>
<feature type="signal peptide" evidence="2">
    <location>
        <begin position="1"/>
        <end position="24"/>
    </location>
</feature>
<reference evidence="4" key="1">
    <citation type="journal article" date="2022" name="Microorganisms">
        <title>Beyond the ABCs#Discovery of Three New Plasmid Types in Rhodobacterales (RepQ, RepY, RepW).</title>
        <authorList>
            <person name="Freese H.M."/>
            <person name="Ringel V."/>
            <person name="Overmann J."/>
            <person name="Petersen J."/>
        </authorList>
    </citation>
    <scope>NUCLEOTIDE SEQUENCE [LARGE SCALE GENOMIC DNA]</scope>
    <source>
        <strain evidence="4">DSM 110277</strain>
    </source>
</reference>
<keyword evidence="4" id="KW-1185">Reference proteome</keyword>
<feature type="region of interest" description="Disordered" evidence="1">
    <location>
        <begin position="24"/>
        <end position="79"/>
    </location>
</feature>
<proteinExistence type="predicted"/>